<dbReference type="InterPro" id="IPR025408">
    <property type="entry name" value="DUF4134"/>
</dbReference>
<evidence type="ECO:0000256" key="2">
    <source>
        <dbReference type="SAM" id="SignalP"/>
    </source>
</evidence>
<keyword evidence="2" id="KW-0732">Signal</keyword>
<organism evidence="3 4">
    <name type="scientific">Sphingobacterium phlebotomi</name>
    <dbReference type="NCBI Taxonomy" id="2605433"/>
    <lineage>
        <taxon>Bacteria</taxon>
        <taxon>Pseudomonadati</taxon>
        <taxon>Bacteroidota</taxon>
        <taxon>Sphingobacteriia</taxon>
        <taxon>Sphingobacteriales</taxon>
        <taxon>Sphingobacteriaceae</taxon>
        <taxon>Sphingobacterium</taxon>
    </lineage>
</organism>
<accession>A0A5D4H974</accession>
<dbReference type="Proteomes" id="UP000322362">
    <property type="component" value="Unassembled WGS sequence"/>
</dbReference>
<evidence type="ECO:0000313" key="4">
    <source>
        <dbReference type="Proteomes" id="UP000322362"/>
    </source>
</evidence>
<evidence type="ECO:0000313" key="3">
    <source>
        <dbReference type="EMBL" id="TYR37416.1"/>
    </source>
</evidence>
<dbReference type="Pfam" id="PF13572">
    <property type="entry name" value="DUF4134"/>
    <property type="match status" value="1"/>
</dbReference>
<dbReference type="AlphaFoldDB" id="A0A5D4H974"/>
<feature type="chain" id="PRO_5022969012" evidence="2">
    <location>
        <begin position="21"/>
        <end position="100"/>
    </location>
</feature>
<comment type="caution">
    <text evidence="3">The sequence shown here is derived from an EMBL/GenBank/DDBJ whole genome shotgun (WGS) entry which is preliminary data.</text>
</comment>
<feature type="transmembrane region" description="Helical" evidence="1">
    <location>
        <begin position="46"/>
        <end position="64"/>
    </location>
</feature>
<evidence type="ECO:0000256" key="1">
    <source>
        <dbReference type="SAM" id="Phobius"/>
    </source>
</evidence>
<keyword evidence="1" id="KW-1133">Transmembrane helix</keyword>
<name>A0A5D4H974_9SPHI</name>
<reference evidence="3 4" key="1">
    <citation type="submission" date="2019-08" db="EMBL/GenBank/DDBJ databases">
        <title>Phlebobacter frassis gen. nov. sp. nov., a new member of family Sphingobacteriaceae isolated from sand fly rearing media.</title>
        <authorList>
            <person name="Kakumanu M.L."/>
            <person name="Marayati B.F."/>
            <person name="Wada-Katsumata A."/>
            <person name="Wasserberg G."/>
            <person name="Schal C."/>
            <person name="Apperson C.S."/>
            <person name="Ponnusamy L."/>
        </authorList>
    </citation>
    <scope>NUCLEOTIDE SEQUENCE [LARGE SCALE GENOMIC DNA]</scope>
    <source>
        <strain evidence="3 4">SSI9</strain>
    </source>
</reference>
<feature type="transmembrane region" description="Helical" evidence="1">
    <location>
        <begin position="76"/>
        <end position="98"/>
    </location>
</feature>
<keyword evidence="1" id="KW-0472">Membrane</keyword>
<proteinExistence type="predicted"/>
<dbReference type="EMBL" id="VTAV01000002">
    <property type="protein sequence ID" value="TYR37416.1"/>
    <property type="molecule type" value="Genomic_DNA"/>
</dbReference>
<keyword evidence="1" id="KW-0812">Transmembrane</keyword>
<protein>
    <submittedName>
        <fullName evidence="3">DUF4134 domain-containing protein</fullName>
    </submittedName>
</protein>
<gene>
    <name evidence="3" type="ORF">FXV77_05275</name>
</gene>
<feature type="signal peptide" evidence="2">
    <location>
        <begin position="1"/>
        <end position="20"/>
    </location>
</feature>
<keyword evidence="4" id="KW-1185">Reference proteome</keyword>
<sequence length="100" mass="10537">MSRRIMLTGTLLAIAIMVHAQGGSGETGITNATQEVRRYFTVGVDLVYAIGAIIGLVGAVKVYNKWTNGEPDTAKVASAWFGACIFLVVVATVLRGFFGG</sequence>